<name>A0A926DN61_9FIRM</name>
<proteinExistence type="predicted"/>
<dbReference type="RefSeq" id="WP_249311907.1">
    <property type="nucleotide sequence ID" value="NZ_JACRSU010000002.1"/>
</dbReference>
<dbReference type="Proteomes" id="UP000611762">
    <property type="component" value="Unassembled WGS sequence"/>
</dbReference>
<dbReference type="AlphaFoldDB" id="A0A926DN61"/>
<accession>A0A926DN61</accession>
<reference evidence="1" key="1">
    <citation type="submission" date="2020-08" db="EMBL/GenBank/DDBJ databases">
        <title>Genome public.</title>
        <authorList>
            <person name="Liu C."/>
            <person name="Sun Q."/>
        </authorList>
    </citation>
    <scope>NUCLEOTIDE SEQUENCE</scope>
    <source>
        <strain evidence="1">H8</strain>
    </source>
</reference>
<dbReference type="EMBL" id="JACRSU010000002">
    <property type="protein sequence ID" value="MBC8540759.1"/>
    <property type="molecule type" value="Genomic_DNA"/>
</dbReference>
<keyword evidence="2" id="KW-1185">Reference proteome</keyword>
<evidence type="ECO:0000313" key="1">
    <source>
        <dbReference type="EMBL" id="MBC8540759.1"/>
    </source>
</evidence>
<comment type="caution">
    <text evidence="1">The sequence shown here is derived from an EMBL/GenBank/DDBJ whole genome shotgun (WGS) entry which is preliminary data.</text>
</comment>
<protein>
    <submittedName>
        <fullName evidence="1">Ferredoxin thioredoxin reductase catalytic beta chain</fullName>
    </submittedName>
</protein>
<gene>
    <name evidence="1" type="ORF">H8698_07190</name>
</gene>
<sequence length="66" mass="7844">MMKITTNPDKEYVTNIREKLKENSGHCPCRIVKSPDTKCICKEFRDQMERGEEGYCHCELYKIEKD</sequence>
<dbReference type="SUPFAM" id="SSF57662">
    <property type="entry name" value="Ferredoxin thioredoxin reductase (FTR), catalytic beta chain"/>
    <property type="match status" value="1"/>
</dbReference>
<dbReference type="GO" id="GO:0016730">
    <property type="term" value="F:oxidoreductase activity, acting on iron-sulfur proteins as donors"/>
    <property type="evidence" value="ECO:0007669"/>
    <property type="project" value="InterPro"/>
</dbReference>
<dbReference type="InterPro" id="IPR036644">
    <property type="entry name" value="FTR_bsu_sf"/>
</dbReference>
<organism evidence="1 2">
    <name type="scientific">Congzhengia minquanensis</name>
    <dbReference type="NCBI Taxonomy" id="2763657"/>
    <lineage>
        <taxon>Bacteria</taxon>
        <taxon>Bacillati</taxon>
        <taxon>Bacillota</taxon>
        <taxon>Clostridia</taxon>
        <taxon>Eubacteriales</taxon>
        <taxon>Oscillospiraceae</taxon>
        <taxon>Congzhengia</taxon>
    </lineage>
</organism>
<evidence type="ECO:0000313" key="2">
    <source>
        <dbReference type="Proteomes" id="UP000611762"/>
    </source>
</evidence>